<dbReference type="RefSeq" id="WP_379804997.1">
    <property type="nucleotide sequence ID" value="NZ_JBHUOL010000010.1"/>
</dbReference>
<evidence type="ECO:0000313" key="2">
    <source>
        <dbReference type="Proteomes" id="UP001597549"/>
    </source>
</evidence>
<gene>
    <name evidence="1" type="ORF">ACFSX9_04590</name>
</gene>
<proteinExistence type="predicted"/>
<name>A0ABW5Z5T1_9FLAO</name>
<comment type="caution">
    <text evidence="1">The sequence shown here is derived from an EMBL/GenBank/DDBJ whole genome shotgun (WGS) entry which is preliminary data.</text>
</comment>
<organism evidence="1 2">
    <name type="scientific">Flavobacterium ardleyense</name>
    <dbReference type="NCBI Taxonomy" id="2038737"/>
    <lineage>
        <taxon>Bacteria</taxon>
        <taxon>Pseudomonadati</taxon>
        <taxon>Bacteroidota</taxon>
        <taxon>Flavobacteriia</taxon>
        <taxon>Flavobacteriales</taxon>
        <taxon>Flavobacteriaceae</taxon>
        <taxon>Flavobacterium</taxon>
    </lineage>
</organism>
<sequence>MKKYIIKKYQSEDAGIWNEFVANAKNATFLFHRDFMEYHKDRFNDFSLLVFDEKQNLKAILPANRVGETLFSHQGLTYGGLVFKYEVKFAEIIVVFKEILSFLYENAFLKLELKNIPTIYTSFPSDEMEYLLFILDAKKIRCDALSVIDLNEPIYFSQIRKRGIERGNTNKLVVKEENEFTSFWKELLIPNLKEKHNAKPVHSLQEIQILHSKFSRNIRQFNVYFENELVAGTTVFETKNVAHSQYISGLSKHNHLGGLDFLYHHLIKNVFADKKYFDFGISNENEGRNINSGLIYWKESLGARTIVQNFYTIDTKNYSNLENVLV</sequence>
<accession>A0ABW5Z5T1</accession>
<dbReference type="Proteomes" id="UP001597549">
    <property type="component" value="Unassembled WGS sequence"/>
</dbReference>
<dbReference type="Gene3D" id="3.40.630.30">
    <property type="match status" value="1"/>
</dbReference>
<protein>
    <submittedName>
        <fullName evidence="1">GNAT family N-acetyltransferase</fullName>
    </submittedName>
</protein>
<keyword evidence="2" id="KW-1185">Reference proteome</keyword>
<dbReference type="InterPro" id="IPR016181">
    <property type="entry name" value="Acyl_CoA_acyltransferase"/>
</dbReference>
<dbReference type="EMBL" id="JBHUOL010000010">
    <property type="protein sequence ID" value="MFD2908007.1"/>
    <property type="molecule type" value="Genomic_DNA"/>
</dbReference>
<evidence type="ECO:0000313" key="1">
    <source>
        <dbReference type="EMBL" id="MFD2908007.1"/>
    </source>
</evidence>
<dbReference type="SUPFAM" id="SSF55729">
    <property type="entry name" value="Acyl-CoA N-acyltransferases (Nat)"/>
    <property type="match status" value="1"/>
</dbReference>
<reference evidence="2" key="1">
    <citation type="journal article" date="2019" name="Int. J. Syst. Evol. Microbiol.">
        <title>The Global Catalogue of Microorganisms (GCM) 10K type strain sequencing project: providing services to taxonomists for standard genome sequencing and annotation.</title>
        <authorList>
            <consortium name="The Broad Institute Genomics Platform"/>
            <consortium name="The Broad Institute Genome Sequencing Center for Infectious Disease"/>
            <person name="Wu L."/>
            <person name="Ma J."/>
        </authorList>
    </citation>
    <scope>NUCLEOTIDE SEQUENCE [LARGE SCALE GENOMIC DNA]</scope>
    <source>
        <strain evidence="2">KCTC 52644</strain>
    </source>
</reference>